<protein>
    <submittedName>
        <fullName evidence="2">Uncharacterized protein</fullName>
    </submittedName>
</protein>
<keyword evidence="1" id="KW-0472">Membrane</keyword>
<keyword evidence="1" id="KW-0812">Transmembrane</keyword>
<gene>
    <name evidence="2" type="ORF">HIBIKMCM_00040</name>
</gene>
<accession>A0AA50F2V5</accession>
<proteinExistence type="predicted"/>
<keyword evidence="3" id="KW-1185">Reference proteome</keyword>
<sequence length="100" mass="10701">MMTILRALLSKINWAALGGLVVGLVGVVFALFRNEQAKSATAEAGRKVAEKEAQVERSNAEAHKAATTAVETAVSVKEEVEKLPDSKLDQVGRELGIIRD</sequence>
<evidence type="ECO:0000313" key="2">
    <source>
        <dbReference type="EMBL" id="WLW40607.1"/>
    </source>
</evidence>
<reference evidence="2" key="1">
    <citation type="submission" date="2023-07" db="EMBL/GenBank/DDBJ databases">
        <title>First report of Ralstonia pseudosolanacearum infecting Boesenbergia rotunda from Thailand.</title>
        <authorList>
            <person name="Carroll S."/>
            <person name="McGreig S."/>
            <person name="Bryning A."/>
            <person name="Vicente J.G."/>
            <person name="Aspin A."/>
        </authorList>
    </citation>
    <scope>NUCLEOTIDE SEQUENCE</scope>
</reference>
<feature type="transmembrane region" description="Helical" evidence="1">
    <location>
        <begin position="12"/>
        <end position="32"/>
    </location>
</feature>
<dbReference type="Proteomes" id="UP001182455">
    <property type="component" value="Segment"/>
</dbReference>
<organism evidence="2 3">
    <name type="scientific">Ralstonia phage BOESR1</name>
    <dbReference type="NCBI Taxonomy" id="3034917"/>
    <lineage>
        <taxon>Viruses</taxon>
        <taxon>Duplodnaviria</taxon>
        <taxon>Heunggongvirae</taxon>
        <taxon>Uroviricota</taxon>
        <taxon>Caudoviricetes</taxon>
        <taxon>Autographivirales</taxon>
        <taxon>Autographivirales incertae sedis</taxon>
        <taxon>Boesrvirus</taxon>
        <taxon>Boesrvirus BOESR1</taxon>
    </lineage>
</organism>
<dbReference type="EMBL" id="OR367448">
    <property type="protein sequence ID" value="WLW40607.1"/>
    <property type="molecule type" value="Genomic_DNA"/>
</dbReference>
<evidence type="ECO:0000313" key="3">
    <source>
        <dbReference type="Proteomes" id="UP001182455"/>
    </source>
</evidence>
<name>A0AA50F2V5_9CAUD</name>
<keyword evidence="1" id="KW-1133">Transmembrane helix</keyword>
<evidence type="ECO:0000256" key="1">
    <source>
        <dbReference type="SAM" id="Phobius"/>
    </source>
</evidence>